<keyword evidence="5" id="KW-1185">Reference proteome</keyword>
<dbReference type="GO" id="GO:0004364">
    <property type="term" value="F:glutathione transferase activity"/>
    <property type="evidence" value="ECO:0007669"/>
    <property type="project" value="TreeGrafter"/>
</dbReference>
<dbReference type="GO" id="GO:0006749">
    <property type="term" value="P:glutathione metabolic process"/>
    <property type="evidence" value="ECO:0007669"/>
    <property type="project" value="TreeGrafter"/>
</dbReference>
<dbReference type="PANTHER" id="PTHR42943">
    <property type="entry name" value="GLUTATHIONE S-TRANSFERASE KAPPA"/>
    <property type="match status" value="1"/>
</dbReference>
<comment type="similarity">
    <text evidence="1">Belongs to the GST superfamily. NadH family.</text>
</comment>
<evidence type="ECO:0000313" key="4">
    <source>
        <dbReference type="EMBL" id="BBI21335.1"/>
    </source>
</evidence>
<dbReference type="RefSeq" id="WP_130586859.1">
    <property type="nucleotide sequence ID" value="NZ_AP019389.1"/>
</dbReference>
<feature type="domain" description="DSBA-like thioredoxin" evidence="3">
    <location>
        <begin position="5"/>
        <end position="203"/>
    </location>
</feature>
<keyword evidence="1 4" id="KW-0413">Isomerase</keyword>
<evidence type="ECO:0000256" key="2">
    <source>
        <dbReference type="PIRSR" id="PIRSR006386-1"/>
    </source>
</evidence>
<dbReference type="CDD" id="cd03022">
    <property type="entry name" value="DsbA_HCCA_Iso"/>
    <property type="match status" value="1"/>
</dbReference>
<dbReference type="PANTHER" id="PTHR42943:SF2">
    <property type="entry name" value="GLUTATHIONE S-TRANSFERASE KAPPA 1"/>
    <property type="match status" value="1"/>
</dbReference>
<feature type="active site" description="Nucleophile" evidence="2">
    <location>
        <position position="13"/>
    </location>
</feature>
<reference evidence="4 5" key="1">
    <citation type="submission" date="2019-01" db="EMBL/GenBank/DDBJ databases">
        <title>Complete genome sequence of Erythrobacter flavus KJ5.</title>
        <authorList>
            <person name="Kanesaki Y."/>
            <person name="Brotosudarmo T."/>
            <person name="Moriuchi R."/>
            <person name="Awai K."/>
        </authorList>
    </citation>
    <scope>NUCLEOTIDE SEQUENCE [LARGE SCALE GENOMIC DNA]</scope>
    <source>
        <strain evidence="4 5">KJ5</strain>
    </source>
</reference>
<dbReference type="InterPro" id="IPR051924">
    <property type="entry name" value="GST_Kappa/NadH"/>
</dbReference>
<dbReference type="Gene3D" id="3.40.30.10">
    <property type="entry name" value="Glutaredoxin"/>
    <property type="match status" value="1"/>
</dbReference>
<comment type="catalytic activity">
    <reaction evidence="1">
        <text>2-hydroxychromene-2-carboxylate = (3E)-4-(2-hydroxyphenyl)-2-oxobut-3-enoate</text>
        <dbReference type="Rhea" id="RHEA:27401"/>
        <dbReference type="ChEBI" id="CHEBI:59350"/>
        <dbReference type="ChEBI" id="CHEBI:59353"/>
        <dbReference type="EC" id="5.99.1.4"/>
    </reaction>
</comment>
<dbReference type="Pfam" id="PF01323">
    <property type="entry name" value="DSBA"/>
    <property type="match status" value="1"/>
</dbReference>
<name>A0A3T1CJZ3_9SPHN</name>
<dbReference type="SUPFAM" id="SSF52833">
    <property type="entry name" value="Thioredoxin-like"/>
    <property type="match status" value="1"/>
</dbReference>
<dbReference type="AlphaFoldDB" id="A0A3T1CJZ3"/>
<dbReference type="EMBL" id="AP019389">
    <property type="protein sequence ID" value="BBI21335.1"/>
    <property type="molecule type" value="Genomic_DNA"/>
</dbReference>
<dbReference type="GO" id="GO:0004602">
    <property type="term" value="F:glutathione peroxidase activity"/>
    <property type="evidence" value="ECO:0007669"/>
    <property type="project" value="TreeGrafter"/>
</dbReference>
<dbReference type="InterPro" id="IPR014440">
    <property type="entry name" value="HCCAis_GSTk"/>
</dbReference>
<protein>
    <recommendedName>
        <fullName evidence="1">2-hydroxychromene-2-carboxylate isomerase</fullName>
        <ecNumber evidence="1">5.99.1.4</ecNumber>
    </recommendedName>
</protein>
<dbReference type="PIRSF" id="PIRSF006386">
    <property type="entry name" value="HCCAis_GSTk"/>
    <property type="match status" value="1"/>
</dbReference>
<dbReference type="GO" id="GO:1901170">
    <property type="term" value="P:naphthalene catabolic process"/>
    <property type="evidence" value="ECO:0007669"/>
    <property type="project" value="InterPro"/>
</dbReference>
<dbReference type="InterPro" id="IPR044087">
    <property type="entry name" value="NahD-like"/>
</dbReference>
<dbReference type="EC" id="5.99.1.4" evidence="1"/>
<evidence type="ECO:0000313" key="5">
    <source>
        <dbReference type="Proteomes" id="UP000290057"/>
    </source>
</evidence>
<dbReference type="InterPro" id="IPR036249">
    <property type="entry name" value="Thioredoxin-like_sf"/>
</dbReference>
<gene>
    <name evidence="4" type="ORF">EKJ_21820</name>
</gene>
<evidence type="ECO:0000259" key="3">
    <source>
        <dbReference type="Pfam" id="PF01323"/>
    </source>
</evidence>
<proteinExistence type="inferred from homology"/>
<organism evidence="4 5">
    <name type="scientific">Qipengyuania flava</name>
    <dbReference type="NCBI Taxonomy" id="192812"/>
    <lineage>
        <taxon>Bacteria</taxon>
        <taxon>Pseudomonadati</taxon>
        <taxon>Pseudomonadota</taxon>
        <taxon>Alphaproteobacteria</taxon>
        <taxon>Sphingomonadales</taxon>
        <taxon>Erythrobacteraceae</taxon>
        <taxon>Qipengyuania</taxon>
    </lineage>
</organism>
<sequence length="208" mass="22928">MSVRVEFFFDLSSPWTRLAFSNIRPALEGLDHAIIWRPFLVGGVFNAVNPSVYESRKPENAARLARSFGWLKQWAELAGVAMNFPSEHHPLKSVHAMRFCCALEDDQPALERFASEAFEAYFTHARNLDDPAELVAVAHAAGLDGAVLAERARSQPVKDRLRANTDEAIARGAFGSPTIIVPDPGGEEQLYFGNDQLPLVRARVAALA</sequence>
<dbReference type="GO" id="GO:0018845">
    <property type="term" value="F:2-hydroxychromene-2-carboxylate isomerase activity"/>
    <property type="evidence" value="ECO:0007669"/>
    <property type="project" value="UniProtKB-UniRule"/>
</dbReference>
<dbReference type="Proteomes" id="UP000290057">
    <property type="component" value="Chromosome"/>
</dbReference>
<evidence type="ECO:0000256" key="1">
    <source>
        <dbReference type="PIRNR" id="PIRNR006386"/>
    </source>
</evidence>
<dbReference type="InterPro" id="IPR001853">
    <property type="entry name" value="DSBA-like_thioredoxin_dom"/>
</dbReference>
<accession>A0A3T1CJZ3</accession>